<name>A0A0F9GFI8_9ZZZZ</name>
<protein>
    <recommendedName>
        <fullName evidence="5">CBS domain-containing protein</fullName>
    </recommendedName>
</protein>
<comment type="caution">
    <text evidence="4">The sequence shown here is derived from an EMBL/GenBank/DDBJ whole genome shotgun (WGS) entry which is preliminary data.</text>
</comment>
<sequence length="230" mass="25273">MKAKDIMKTAVVSIRDDSTVEQAVNLMLENHISALPVLDSDNKLVGLISEGALIRRMRDGGAERRSWWLELFAGEGDARDYVKTRSHRVVDVMTRDLVTAEEDTPVSEIARTLETRRIKRVPVLRGERIVGIVSRADLVRALAQSKDGKLPSPATEDEPLRKAIEAAIAEVPGASVNLINLMVENGNVSIWGIADSDFVENAIRVAAENVEGVRSVDIHMGRLPAWAYGI</sequence>
<dbReference type="CDD" id="cd04586">
    <property type="entry name" value="CBS_pair_BON_assoc"/>
    <property type="match status" value="1"/>
</dbReference>
<dbReference type="SUPFAM" id="SSF54631">
    <property type="entry name" value="CBS-domain pair"/>
    <property type="match status" value="1"/>
</dbReference>
<feature type="domain" description="CBS" evidence="3">
    <location>
        <begin position="7"/>
        <end position="63"/>
    </location>
</feature>
<accession>A0A0F9GFI8</accession>
<gene>
    <name evidence="4" type="ORF">LCGC14_1833520</name>
</gene>
<dbReference type="Pfam" id="PF04972">
    <property type="entry name" value="BON"/>
    <property type="match status" value="1"/>
</dbReference>
<keyword evidence="1" id="KW-0129">CBS domain</keyword>
<organism evidence="4">
    <name type="scientific">marine sediment metagenome</name>
    <dbReference type="NCBI Taxonomy" id="412755"/>
    <lineage>
        <taxon>unclassified sequences</taxon>
        <taxon>metagenomes</taxon>
        <taxon>ecological metagenomes</taxon>
    </lineage>
</organism>
<evidence type="ECO:0008006" key="5">
    <source>
        <dbReference type="Google" id="ProtNLM"/>
    </source>
</evidence>
<evidence type="ECO:0000259" key="3">
    <source>
        <dbReference type="PROSITE" id="PS51371"/>
    </source>
</evidence>
<dbReference type="PROSITE" id="PS50914">
    <property type="entry name" value="BON"/>
    <property type="match status" value="1"/>
</dbReference>
<dbReference type="InterPro" id="IPR046342">
    <property type="entry name" value="CBS_dom_sf"/>
</dbReference>
<dbReference type="AlphaFoldDB" id="A0A0F9GFI8"/>
<dbReference type="InterPro" id="IPR051257">
    <property type="entry name" value="Diverse_CBS-Domain"/>
</dbReference>
<dbReference type="EMBL" id="LAZR01018143">
    <property type="protein sequence ID" value="KKL97538.1"/>
    <property type="molecule type" value="Genomic_DNA"/>
</dbReference>
<dbReference type="PANTHER" id="PTHR43080:SF26">
    <property type="entry name" value="REGULATORY PROTEIN"/>
    <property type="match status" value="1"/>
</dbReference>
<dbReference type="PROSITE" id="PS51371">
    <property type="entry name" value="CBS"/>
    <property type="match status" value="2"/>
</dbReference>
<evidence type="ECO:0000313" key="4">
    <source>
        <dbReference type="EMBL" id="KKL97538.1"/>
    </source>
</evidence>
<dbReference type="SMART" id="SM00116">
    <property type="entry name" value="CBS"/>
    <property type="match status" value="2"/>
</dbReference>
<dbReference type="PANTHER" id="PTHR43080">
    <property type="entry name" value="CBS DOMAIN-CONTAINING PROTEIN CBSX3, MITOCHONDRIAL"/>
    <property type="match status" value="1"/>
</dbReference>
<dbReference type="Gene3D" id="3.10.580.10">
    <property type="entry name" value="CBS-domain"/>
    <property type="match status" value="1"/>
</dbReference>
<proteinExistence type="predicted"/>
<dbReference type="InterPro" id="IPR007055">
    <property type="entry name" value="BON_dom"/>
</dbReference>
<dbReference type="Pfam" id="PF00571">
    <property type="entry name" value="CBS"/>
    <property type="match status" value="2"/>
</dbReference>
<evidence type="ECO:0000256" key="1">
    <source>
        <dbReference type="ARBA" id="ARBA00023122"/>
    </source>
</evidence>
<evidence type="ECO:0000259" key="2">
    <source>
        <dbReference type="PROSITE" id="PS50914"/>
    </source>
</evidence>
<feature type="domain" description="CBS" evidence="3">
    <location>
        <begin position="93"/>
        <end position="148"/>
    </location>
</feature>
<dbReference type="InterPro" id="IPR017080">
    <property type="entry name" value="UCP036990_CBS_BON"/>
</dbReference>
<dbReference type="InterPro" id="IPR000644">
    <property type="entry name" value="CBS_dom"/>
</dbReference>
<feature type="domain" description="BON" evidence="2">
    <location>
        <begin position="156"/>
        <end position="224"/>
    </location>
</feature>
<dbReference type="PIRSF" id="PIRSF036990">
    <property type="entry name" value="UCP036990_CBS_BON"/>
    <property type="match status" value="1"/>
</dbReference>
<reference evidence="4" key="1">
    <citation type="journal article" date="2015" name="Nature">
        <title>Complex archaea that bridge the gap between prokaryotes and eukaryotes.</title>
        <authorList>
            <person name="Spang A."/>
            <person name="Saw J.H."/>
            <person name="Jorgensen S.L."/>
            <person name="Zaremba-Niedzwiedzka K."/>
            <person name="Martijn J."/>
            <person name="Lind A.E."/>
            <person name="van Eijk R."/>
            <person name="Schleper C."/>
            <person name="Guy L."/>
            <person name="Ettema T.J."/>
        </authorList>
    </citation>
    <scope>NUCLEOTIDE SEQUENCE</scope>
</reference>